<dbReference type="Pfam" id="PF02714">
    <property type="entry name" value="RSN1_7TM"/>
    <property type="match status" value="1"/>
</dbReference>
<dbReference type="InterPro" id="IPR032880">
    <property type="entry name" value="CSC1/OSCA1-like_N"/>
</dbReference>
<accession>A0A8S1IZV5</accession>
<feature type="domain" description="CSC1/OSCA1-like cytosolic" evidence="11">
    <location>
        <begin position="586"/>
        <end position="736"/>
    </location>
</feature>
<evidence type="ECO:0000256" key="3">
    <source>
        <dbReference type="ARBA" id="ARBA00022448"/>
    </source>
</evidence>
<reference evidence="12" key="1">
    <citation type="submission" date="2020-12" db="EMBL/GenBank/DDBJ databases">
        <authorList>
            <person name="Iha C."/>
        </authorList>
    </citation>
    <scope>NUCLEOTIDE SEQUENCE</scope>
</reference>
<feature type="compositionally biased region" description="Acidic residues" evidence="7">
    <location>
        <begin position="523"/>
        <end position="536"/>
    </location>
</feature>
<evidence type="ECO:0000259" key="11">
    <source>
        <dbReference type="Pfam" id="PF14703"/>
    </source>
</evidence>
<dbReference type="PANTHER" id="PTHR13018">
    <property type="entry name" value="PROBABLE MEMBRANE PROTEIN DUF221-RELATED"/>
    <property type="match status" value="1"/>
</dbReference>
<dbReference type="InterPro" id="IPR027815">
    <property type="entry name" value="CSC1/OSCA1-like_cyt"/>
</dbReference>
<dbReference type="InterPro" id="IPR045122">
    <property type="entry name" value="Csc1-like"/>
</dbReference>
<feature type="domain" description="CSC1/OSCA1-like 7TM region" evidence="9">
    <location>
        <begin position="787"/>
        <end position="1026"/>
    </location>
</feature>
<dbReference type="GO" id="GO:0005227">
    <property type="term" value="F:calcium-activated cation channel activity"/>
    <property type="evidence" value="ECO:0007669"/>
    <property type="project" value="InterPro"/>
</dbReference>
<keyword evidence="6 8" id="KW-0472">Membrane</keyword>
<evidence type="ECO:0000256" key="6">
    <source>
        <dbReference type="ARBA" id="ARBA00023136"/>
    </source>
</evidence>
<feature type="transmembrane region" description="Helical" evidence="8">
    <location>
        <begin position="75"/>
        <end position="94"/>
    </location>
</feature>
<dbReference type="PANTHER" id="PTHR13018:SF5">
    <property type="entry name" value="RE44586P"/>
    <property type="match status" value="1"/>
</dbReference>
<dbReference type="InterPro" id="IPR003864">
    <property type="entry name" value="CSC1/OSCA1-like_7TM"/>
</dbReference>
<proteinExistence type="inferred from homology"/>
<evidence type="ECO:0000256" key="8">
    <source>
        <dbReference type="SAM" id="Phobius"/>
    </source>
</evidence>
<keyword evidence="5 8" id="KW-1133">Transmembrane helix</keyword>
<evidence type="ECO:0000259" key="9">
    <source>
        <dbReference type="Pfam" id="PF02714"/>
    </source>
</evidence>
<comment type="caution">
    <text evidence="12">The sequence shown here is derived from an EMBL/GenBank/DDBJ whole genome shotgun (WGS) entry which is preliminary data.</text>
</comment>
<feature type="compositionally biased region" description="Polar residues" evidence="7">
    <location>
        <begin position="540"/>
        <end position="549"/>
    </location>
</feature>
<protein>
    <submittedName>
        <fullName evidence="12">Uncharacterized protein</fullName>
    </submittedName>
</protein>
<feature type="domain" description="CSC1/OSCA1-like N-terminal transmembrane" evidence="10">
    <location>
        <begin position="67"/>
        <end position="227"/>
    </location>
</feature>
<feature type="compositionally biased region" description="Basic and acidic residues" evidence="7">
    <location>
        <begin position="383"/>
        <end position="397"/>
    </location>
</feature>
<dbReference type="Proteomes" id="UP000708148">
    <property type="component" value="Unassembled WGS sequence"/>
</dbReference>
<dbReference type="GO" id="GO:0005886">
    <property type="term" value="C:plasma membrane"/>
    <property type="evidence" value="ECO:0007669"/>
    <property type="project" value="TreeGrafter"/>
</dbReference>
<feature type="region of interest" description="Disordered" evidence="7">
    <location>
        <begin position="313"/>
        <end position="349"/>
    </location>
</feature>
<evidence type="ECO:0000313" key="13">
    <source>
        <dbReference type="Proteomes" id="UP000708148"/>
    </source>
</evidence>
<feature type="transmembrane region" description="Helical" evidence="8">
    <location>
        <begin position="148"/>
        <end position="170"/>
    </location>
</feature>
<feature type="transmembrane region" description="Helical" evidence="8">
    <location>
        <begin position="206"/>
        <end position="227"/>
    </location>
</feature>
<evidence type="ECO:0000256" key="7">
    <source>
        <dbReference type="SAM" id="MobiDB-lite"/>
    </source>
</evidence>
<feature type="transmembrane region" description="Helical" evidence="8">
    <location>
        <begin position="1035"/>
        <end position="1053"/>
    </location>
</feature>
<comment type="similarity">
    <text evidence="2">Belongs to the CSC1 (TC 1.A.17) family.</text>
</comment>
<organism evidence="12 13">
    <name type="scientific">Ostreobium quekettii</name>
    <dbReference type="NCBI Taxonomy" id="121088"/>
    <lineage>
        <taxon>Eukaryota</taxon>
        <taxon>Viridiplantae</taxon>
        <taxon>Chlorophyta</taxon>
        <taxon>core chlorophytes</taxon>
        <taxon>Ulvophyceae</taxon>
        <taxon>TCBD clade</taxon>
        <taxon>Bryopsidales</taxon>
        <taxon>Ostreobineae</taxon>
        <taxon>Ostreobiaceae</taxon>
        <taxon>Ostreobium</taxon>
    </lineage>
</organism>
<feature type="transmembrane region" description="Helical" evidence="8">
    <location>
        <begin position="750"/>
        <end position="768"/>
    </location>
</feature>
<comment type="subcellular location">
    <subcellularLocation>
        <location evidence="1">Membrane</location>
        <topology evidence="1">Multi-pass membrane protein</topology>
    </subcellularLocation>
</comment>
<gene>
    <name evidence="12" type="ORF">OSTQU699_LOCUS4464</name>
</gene>
<dbReference type="AlphaFoldDB" id="A0A8S1IZV5"/>
<keyword evidence="3" id="KW-0813">Transport</keyword>
<dbReference type="Pfam" id="PF14703">
    <property type="entry name" value="PHM7_cyt"/>
    <property type="match status" value="1"/>
</dbReference>
<dbReference type="OrthoDB" id="1689567at2759"/>
<name>A0A8S1IZV5_9CHLO</name>
<keyword evidence="4 8" id="KW-0812">Transmembrane</keyword>
<evidence type="ECO:0000313" key="12">
    <source>
        <dbReference type="EMBL" id="CAD7699105.1"/>
    </source>
</evidence>
<sequence length="1116" mass="126340">MAGLARGSVARELLSSLAPQSTLQMDYQWAKEEGILAMDNGTGVENFTCDPHTEMFCIQNRISDDQIINSMRLNAILGLLCLILFDVLYSKLIFYRIRTILPRVTVKPPPLPISGWWQFWRWLGHCIMTSDRDVLASSGMDALMLVKAMTFGMQLFLPLSVVAALILIPIHKEGNMLQSNIPKGKQGLFGHFAQLTASNLEQGARIFWVHFACVYLFIGYAMMLLFYHHKRYVHLRHHYLTAGDDLNLWRDQYQSHTDNEITIKPSKSKFVRFLQMASGIRGSDLDRRLSTEPRGILATAASMKVKETANLMKQQKQRRRNLQLNVGTSSDGGSSPAANIDSAHEASGCPTPCLESHALSLVHEEAEIGVAAETGSTMVNMDRGPEGGDASKEDNTRSHLNSCGVPKVYKWWQVGRHGGRAQEGSSRGLLSSQPSIRFLKTVNTNTEDGLPIAVNAQQYTVLLTDVPNLSKAAKRKLQPTTQLGRALRWVHVHFFGGLLHNELCEPDMEGLLSSENVSGNASLDDENLPFEDDSAEVTEGRSTLFSANGSKKRKSGPPSLSKNLLKKGWAKVASKVKNREIFHLEKTVIANSFQELFPDDFVGVLPVFVHKPVDDLLIQWDELSRQLEIIQGRAERKGKTILIRERKWWSWLCLGLCGVSRAEDATKYYTRKIAIMEAKIDRERKKVLRSKPSSSWLVFFRTQRAATIATQTLLHSDTGHKFRARPAPGPDEMNWQGLWKTWVEKDIRRVLVFPFVLAFILLPIGIFAGSLSMFNSYLCQTGKDGSLPHDQWYCRHDTGLGTYLSGWLPPVLVAFWQTTVLPLGFYYLLQVQGSCISLSELDRKIAGLFFHWDVWNIFMGGMLGGTVLQELGKAAKNTGDIPIMIGTAMPLSSNFFINYIVMRAFFLMPYQLLFPHPNWWNFLMKLGGHCGCAPTERERTELLEPTSIRFGREFGVVMLTFLIALAYSVIAPIILPFALLFFMLAWLTWRYQVLYVFVRKYESGGKMWPFFFNRMLFCLWLFQVFTSCALTAKAAYYQAFILWVTVPYILLKFHSYCERRFRAGMEHIPLEMANMAPPAIIDPKVYTPPALIPGCAGWHPEYNKAWEGWDAPRYTI</sequence>
<feature type="region of interest" description="Disordered" evidence="7">
    <location>
        <begin position="515"/>
        <end position="562"/>
    </location>
</feature>
<evidence type="ECO:0000256" key="2">
    <source>
        <dbReference type="ARBA" id="ARBA00007779"/>
    </source>
</evidence>
<evidence type="ECO:0000256" key="4">
    <source>
        <dbReference type="ARBA" id="ARBA00022692"/>
    </source>
</evidence>
<keyword evidence="13" id="KW-1185">Reference proteome</keyword>
<feature type="transmembrane region" description="Helical" evidence="8">
    <location>
        <begin position="807"/>
        <end position="829"/>
    </location>
</feature>
<evidence type="ECO:0000259" key="10">
    <source>
        <dbReference type="Pfam" id="PF13967"/>
    </source>
</evidence>
<feature type="transmembrane region" description="Helical" evidence="8">
    <location>
        <begin position="954"/>
        <end position="974"/>
    </location>
</feature>
<feature type="transmembrane region" description="Helical" evidence="8">
    <location>
        <begin position="1010"/>
        <end position="1029"/>
    </location>
</feature>
<dbReference type="EMBL" id="CAJHUC010000954">
    <property type="protein sequence ID" value="CAD7699105.1"/>
    <property type="molecule type" value="Genomic_DNA"/>
</dbReference>
<feature type="compositionally biased region" description="Polar residues" evidence="7">
    <location>
        <begin position="326"/>
        <end position="337"/>
    </location>
</feature>
<evidence type="ECO:0000256" key="1">
    <source>
        <dbReference type="ARBA" id="ARBA00004141"/>
    </source>
</evidence>
<dbReference type="Pfam" id="PF13967">
    <property type="entry name" value="RSN1_TM"/>
    <property type="match status" value="1"/>
</dbReference>
<feature type="region of interest" description="Disordered" evidence="7">
    <location>
        <begin position="378"/>
        <end position="399"/>
    </location>
</feature>
<evidence type="ECO:0000256" key="5">
    <source>
        <dbReference type="ARBA" id="ARBA00022989"/>
    </source>
</evidence>